<name>A0ACC2CP40_DIPCM</name>
<sequence>MFKGLHCRSCCFSQFHKYCCTCGGSKSAMVTKLKTIGRAIRIMRQRPRFDAYWDLSSPATEKRIRRLSSSSQRKHERMFSCVNFPTKKAKNLITVLVGPERQAFAIEPQILDHGVVQCLVQKTRSAAGQESDAIIYKNYDWGMLKTGRSGASRATARIFLDCDAILFDHILWLLNNDDPSLRHLNLDELMEFYSQ</sequence>
<accession>A0ACC2CP40</accession>
<dbReference type="Proteomes" id="UP001162992">
    <property type="component" value="Chromosome 9"/>
</dbReference>
<gene>
    <name evidence="1" type="ORF">O6H91_09G049800</name>
</gene>
<dbReference type="EMBL" id="CM055100">
    <property type="protein sequence ID" value="KAJ7543715.1"/>
    <property type="molecule type" value="Genomic_DNA"/>
</dbReference>
<evidence type="ECO:0000313" key="1">
    <source>
        <dbReference type="EMBL" id="KAJ7543715.1"/>
    </source>
</evidence>
<organism evidence="1 2">
    <name type="scientific">Diphasiastrum complanatum</name>
    <name type="common">Issler's clubmoss</name>
    <name type="synonym">Lycopodium complanatum</name>
    <dbReference type="NCBI Taxonomy" id="34168"/>
    <lineage>
        <taxon>Eukaryota</taxon>
        <taxon>Viridiplantae</taxon>
        <taxon>Streptophyta</taxon>
        <taxon>Embryophyta</taxon>
        <taxon>Tracheophyta</taxon>
        <taxon>Lycopodiopsida</taxon>
        <taxon>Lycopodiales</taxon>
        <taxon>Lycopodiaceae</taxon>
        <taxon>Lycopodioideae</taxon>
        <taxon>Diphasiastrum</taxon>
    </lineage>
</organism>
<keyword evidence="2" id="KW-1185">Reference proteome</keyword>
<evidence type="ECO:0000313" key="2">
    <source>
        <dbReference type="Proteomes" id="UP001162992"/>
    </source>
</evidence>
<proteinExistence type="predicted"/>
<protein>
    <submittedName>
        <fullName evidence="1">Uncharacterized protein</fullName>
    </submittedName>
</protein>
<comment type="caution">
    <text evidence="1">The sequence shown here is derived from an EMBL/GenBank/DDBJ whole genome shotgun (WGS) entry which is preliminary data.</text>
</comment>
<reference evidence="2" key="1">
    <citation type="journal article" date="2024" name="Proc. Natl. Acad. Sci. U.S.A.">
        <title>Extraordinary preservation of gene collinearity over three hundred million years revealed in homosporous lycophytes.</title>
        <authorList>
            <person name="Li C."/>
            <person name="Wickell D."/>
            <person name="Kuo L.Y."/>
            <person name="Chen X."/>
            <person name="Nie B."/>
            <person name="Liao X."/>
            <person name="Peng D."/>
            <person name="Ji J."/>
            <person name="Jenkins J."/>
            <person name="Williams M."/>
            <person name="Shu S."/>
            <person name="Plott C."/>
            <person name="Barry K."/>
            <person name="Rajasekar S."/>
            <person name="Grimwood J."/>
            <person name="Han X."/>
            <person name="Sun S."/>
            <person name="Hou Z."/>
            <person name="He W."/>
            <person name="Dai G."/>
            <person name="Sun C."/>
            <person name="Schmutz J."/>
            <person name="Leebens-Mack J.H."/>
            <person name="Li F.W."/>
            <person name="Wang L."/>
        </authorList>
    </citation>
    <scope>NUCLEOTIDE SEQUENCE [LARGE SCALE GENOMIC DNA]</scope>
    <source>
        <strain evidence="2">cv. PW_Plant_1</strain>
    </source>
</reference>